<name>A0A2Z6P775_TRISU</name>
<dbReference type="Proteomes" id="UP000242715">
    <property type="component" value="Unassembled WGS sequence"/>
</dbReference>
<dbReference type="GO" id="GO:0008233">
    <property type="term" value="F:peptidase activity"/>
    <property type="evidence" value="ECO:0007669"/>
    <property type="project" value="UniProtKB-KW"/>
</dbReference>
<evidence type="ECO:0000313" key="11">
    <source>
        <dbReference type="EMBL" id="GAU44442.1"/>
    </source>
</evidence>
<evidence type="ECO:0000256" key="9">
    <source>
        <dbReference type="SAM" id="MobiDB-lite"/>
    </source>
</evidence>
<dbReference type="Gene3D" id="3.30.70.270">
    <property type="match status" value="2"/>
</dbReference>
<dbReference type="InterPro" id="IPR043128">
    <property type="entry name" value="Rev_trsase/Diguanyl_cyclase"/>
</dbReference>
<dbReference type="SUPFAM" id="SSF54160">
    <property type="entry name" value="Chromo domain-like"/>
    <property type="match status" value="1"/>
</dbReference>
<keyword evidence="1" id="KW-0645">Protease</keyword>
<keyword evidence="8" id="KW-0175">Coiled coil</keyword>
<dbReference type="SUPFAM" id="SSF56672">
    <property type="entry name" value="DNA/RNA polymerases"/>
    <property type="match status" value="1"/>
</dbReference>
<evidence type="ECO:0000256" key="7">
    <source>
        <dbReference type="ARBA" id="ARBA00022918"/>
    </source>
</evidence>
<evidence type="ECO:0000313" key="12">
    <source>
        <dbReference type="Proteomes" id="UP000242715"/>
    </source>
</evidence>
<keyword evidence="6" id="KW-0378">Hydrolase</keyword>
<accession>A0A2Z6P775</accession>
<dbReference type="InterPro" id="IPR005162">
    <property type="entry name" value="Retrotrans_gag_dom"/>
</dbReference>
<keyword evidence="3" id="KW-0548">Nucleotidyltransferase</keyword>
<keyword evidence="5" id="KW-0255">Endonuclease</keyword>
<dbReference type="AlphaFoldDB" id="A0A2Z6P775"/>
<feature type="coiled-coil region" evidence="8">
    <location>
        <begin position="865"/>
        <end position="892"/>
    </location>
</feature>
<dbReference type="InterPro" id="IPR021109">
    <property type="entry name" value="Peptidase_aspartic_dom_sf"/>
</dbReference>
<keyword evidence="2" id="KW-0808">Transferase</keyword>
<dbReference type="PROSITE" id="PS50878">
    <property type="entry name" value="RT_POL"/>
    <property type="match status" value="1"/>
</dbReference>
<dbReference type="CDD" id="cd00303">
    <property type="entry name" value="retropepsin_like"/>
    <property type="match status" value="1"/>
</dbReference>
<dbReference type="InterPro" id="IPR043502">
    <property type="entry name" value="DNA/RNA_pol_sf"/>
</dbReference>
<proteinExistence type="predicted"/>
<dbReference type="GO" id="GO:0006508">
    <property type="term" value="P:proteolysis"/>
    <property type="evidence" value="ECO:0007669"/>
    <property type="project" value="UniProtKB-KW"/>
</dbReference>
<keyword evidence="7" id="KW-0695">RNA-directed DNA polymerase</keyword>
<evidence type="ECO:0000256" key="6">
    <source>
        <dbReference type="ARBA" id="ARBA00022801"/>
    </source>
</evidence>
<evidence type="ECO:0000256" key="2">
    <source>
        <dbReference type="ARBA" id="ARBA00022679"/>
    </source>
</evidence>
<sequence length="1087" mass="123863">MGERVDMLESQFGAMQLTIANLAEQMKNQGLAFAELSKQFQQMGKRVLVDSSMASDGSVGNDTQTESRLSGKKVKLPVFDGEDPVAWITRAEIYFDVQNTTKEMKVKLSRLSMEGPTIHLLLETEDELSWTKLKKALIARYGGRRLENPFEELSTLKQSRSVEDFVEAFELLSSQVGRLLEEQYLGYFMGGLKDPIRKKVRTFNPLTRMEVMRIAKDVESELKEDNDEGNHRYNRKVGGDRLGRGEWFGSKSRYGPNSAQNSKPNSQTGWGSPTQKTSSNASNSNATSSVASTGRKSESDARSGVWKGVRSLHNEEIIERRAKGLCFKCGGKYHPTLHKCPEKSLCVLILGEGEVMNDEGEIVAMEGDFCEEEEDVEVEYKSMDSGATHNFVSPQIVNALGLAITPMTEKSIKLEDGHRINSHGICRGVKIQLGDIEVEVDAWVLELGGLDIVLGISWLSTLGTILMDWKAFSMQFMYNNQKHQHMEATQHSTPSELETILQQFHSVFKDTIQLPSERSQVHYINLYPDHGPIKVRPYRYPHHQKEEIEKQVKEFLIAGVIRPNMSSYSSPVILVKKDKSWRMCVDYRALNKATIPDKYPIPIVDELLDELYGATIFSKIDLKSGYHQIRVYANDIRKTAFRTHNGHYEYLVMPFGLMNAPATFQSTMNDIFRPFLRKFVLVFFDDILVYSKNVVEHQSHLHQVLAVLSDNCFVANQNKCKFGCDKIEYFRHIISGKGVAVDPEKIQCILSWPEPKTVKGVRGFLGLTGYYRKFIRNYGKIVKPLTELTKKDNFVWNKESYLRCFASDHPKTWSYWISWAEFSYNTTYHISIGQTPFEVVYGRKPPSILKFLSNETKVSAVALELSERDEALAQLKLHLQRAQEQMSAYANKKRRNICFAVGEWVFLKLRPHRQQSVVKRINQKLAARFYGPFKVLAKVGAVSYKLQLLETSKIHPVFHVSLLKKAVGEYHTQGDLPKELEVIEDSGVYPEAIVGTRVTMKEGLAIPQSLVKWKDKSLDDVTWEDDDFLHSQFPDLRLEDKAVSMEGGIDRNMDQTVRLDYGPNPTMWRVHERRNKKGGKNAELAKG</sequence>
<dbReference type="GO" id="GO:0004519">
    <property type="term" value="F:endonuclease activity"/>
    <property type="evidence" value="ECO:0007669"/>
    <property type="project" value="UniProtKB-KW"/>
</dbReference>
<evidence type="ECO:0000256" key="3">
    <source>
        <dbReference type="ARBA" id="ARBA00022695"/>
    </source>
</evidence>
<dbReference type="FunFam" id="3.30.70.270:FF:000020">
    <property type="entry name" value="Transposon Tf2-6 polyprotein-like Protein"/>
    <property type="match status" value="1"/>
</dbReference>
<dbReference type="Gene3D" id="2.40.70.10">
    <property type="entry name" value="Acid Proteases"/>
    <property type="match status" value="1"/>
</dbReference>
<evidence type="ECO:0000256" key="4">
    <source>
        <dbReference type="ARBA" id="ARBA00022722"/>
    </source>
</evidence>
<keyword evidence="4" id="KW-0540">Nuclease</keyword>
<keyword evidence="12" id="KW-1185">Reference proteome</keyword>
<dbReference type="OrthoDB" id="1432431at2759"/>
<dbReference type="CDD" id="cd01647">
    <property type="entry name" value="RT_LTR"/>
    <property type="match status" value="1"/>
</dbReference>
<evidence type="ECO:0000259" key="10">
    <source>
        <dbReference type="PROSITE" id="PS50878"/>
    </source>
</evidence>
<dbReference type="Pfam" id="PF03732">
    <property type="entry name" value="Retrotrans_gag"/>
    <property type="match status" value="1"/>
</dbReference>
<dbReference type="FunFam" id="3.10.10.10:FF:000007">
    <property type="entry name" value="Retrovirus-related Pol polyprotein from transposon 17.6-like Protein"/>
    <property type="match status" value="1"/>
</dbReference>
<reference evidence="12" key="1">
    <citation type="journal article" date="2017" name="Front. Plant Sci.">
        <title>Climate Clever Clovers: New Paradigm to Reduce the Environmental Footprint of Ruminants by Breeding Low Methanogenic Forages Utilizing Haplotype Variation.</title>
        <authorList>
            <person name="Kaur P."/>
            <person name="Appels R."/>
            <person name="Bayer P.E."/>
            <person name="Keeble-Gagnere G."/>
            <person name="Wang J."/>
            <person name="Hirakawa H."/>
            <person name="Shirasawa K."/>
            <person name="Vercoe P."/>
            <person name="Stefanova K."/>
            <person name="Durmic Z."/>
            <person name="Nichols P."/>
            <person name="Revell C."/>
            <person name="Isobe S.N."/>
            <person name="Edwards D."/>
            <person name="Erskine W."/>
        </authorList>
    </citation>
    <scope>NUCLEOTIDE SEQUENCE [LARGE SCALE GENOMIC DNA]</scope>
    <source>
        <strain evidence="12">cv. Daliak</strain>
    </source>
</reference>
<dbReference type="InterPro" id="IPR016197">
    <property type="entry name" value="Chromo-like_dom_sf"/>
</dbReference>
<gene>
    <name evidence="11" type="ORF">TSUD_400130</name>
</gene>
<dbReference type="EMBL" id="DF974043">
    <property type="protein sequence ID" value="GAU44442.1"/>
    <property type="molecule type" value="Genomic_DNA"/>
</dbReference>
<dbReference type="InterPro" id="IPR050951">
    <property type="entry name" value="Retrovirus_Pol_polyprotein"/>
</dbReference>
<dbReference type="InterPro" id="IPR000477">
    <property type="entry name" value="RT_dom"/>
</dbReference>
<evidence type="ECO:0000256" key="5">
    <source>
        <dbReference type="ARBA" id="ARBA00022759"/>
    </source>
</evidence>
<dbReference type="PANTHER" id="PTHR37984">
    <property type="entry name" value="PROTEIN CBG26694"/>
    <property type="match status" value="1"/>
</dbReference>
<dbReference type="Pfam" id="PF08284">
    <property type="entry name" value="RVP_2"/>
    <property type="match status" value="1"/>
</dbReference>
<feature type="compositionally biased region" description="Polar residues" evidence="9">
    <location>
        <begin position="255"/>
        <end position="276"/>
    </location>
</feature>
<feature type="domain" description="Reverse transcriptase" evidence="10">
    <location>
        <begin position="555"/>
        <end position="741"/>
    </location>
</feature>
<dbReference type="InterPro" id="IPR056924">
    <property type="entry name" value="SH3_Tf2-1"/>
</dbReference>
<dbReference type="GO" id="GO:0003964">
    <property type="term" value="F:RNA-directed DNA polymerase activity"/>
    <property type="evidence" value="ECO:0007669"/>
    <property type="project" value="UniProtKB-KW"/>
</dbReference>
<protein>
    <recommendedName>
        <fullName evidence="10">Reverse transcriptase domain-containing protein</fullName>
    </recommendedName>
</protein>
<dbReference type="Gene3D" id="3.10.10.10">
    <property type="entry name" value="HIV Type 1 Reverse Transcriptase, subunit A, domain 1"/>
    <property type="match status" value="1"/>
</dbReference>
<organism evidence="11 12">
    <name type="scientific">Trifolium subterraneum</name>
    <name type="common">Subterranean clover</name>
    <dbReference type="NCBI Taxonomy" id="3900"/>
    <lineage>
        <taxon>Eukaryota</taxon>
        <taxon>Viridiplantae</taxon>
        <taxon>Streptophyta</taxon>
        <taxon>Embryophyta</taxon>
        <taxon>Tracheophyta</taxon>
        <taxon>Spermatophyta</taxon>
        <taxon>Magnoliopsida</taxon>
        <taxon>eudicotyledons</taxon>
        <taxon>Gunneridae</taxon>
        <taxon>Pentapetalae</taxon>
        <taxon>rosids</taxon>
        <taxon>fabids</taxon>
        <taxon>Fabales</taxon>
        <taxon>Fabaceae</taxon>
        <taxon>Papilionoideae</taxon>
        <taxon>50 kb inversion clade</taxon>
        <taxon>NPAAA clade</taxon>
        <taxon>Hologalegina</taxon>
        <taxon>IRL clade</taxon>
        <taxon>Trifolieae</taxon>
        <taxon>Trifolium</taxon>
    </lineage>
</organism>
<evidence type="ECO:0000256" key="1">
    <source>
        <dbReference type="ARBA" id="ARBA00022670"/>
    </source>
</evidence>
<evidence type="ECO:0000256" key="8">
    <source>
        <dbReference type="SAM" id="Coils"/>
    </source>
</evidence>
<dbReference type="PANTHER" id="PTHR37984:SF5">
    <property type="entry name" value="PROTEIN NYNRIN-LIKE"/>
    <property type="match status" value="1"/>
</dbReference>
<dbReference type="Pfam" id="PF24626">
    <property type="entry name" value="SH3_Tf2-1"/>
    <property type="match status" value="1"/>
</dbReference>
<dbReference type="Pfam" id="PF00078">
    <property type="entry name" value="RVT_1"/>
    <property type="match status" value="1"/>
</dbReference>
<feature type="region of interest" description="Disordered" evidence="9">
    <location>
        <begin position="248"/>
        <end position="306"/>
    </location>
</feature>
<feature type="compositionally biased region" description="Low complexity" evidence="9">
    <location>
        <begin position="277"/>
        <end position="293"/>
    </location>
</feature>